<evidence type="ECO:0008006" key="3">
    <source>
        <dbReference type="Google" id="ProtNLM"/>
    </source>
</evidence>
<organism evidence="1 2">
    <name type="scientific">Candidatus Macondimonas diazotrophica</name>
    <dbReference type="NCBI Taxonomy" id="2305248"/>
    <lineage>
        <taxon>Bacteria</taxon>
        <taxon>Pseudomonadati</taxon>
        <taxon>Pseudomonadota</taxon>
        <taxon>Gammaproteobacteria</taxon>
        <taxon>Chromatiales</taxon>
        <taxon>Ectothiorhodospiraceae</taxon>
        <taxon>Candidatus Macondimonas</taxon>
    </lineage>
</organism>
<proteinExistence type="predicted"/>
<dbReference type="GO" id="GO:0055085">
    <property type="term" value="P:transmembrane transport"/>
    <property type="evidence" value="ECO:0007669"/>
    <property type="project" value="TreeGrafter"/>
</dbReference>
<dbReference type="PANTHER" id="PTHR36920:SF1">
    <property type="entry name" value="OUTER MEMBRANE PROTEIN W"/>
    <property type="match status" value="1"/>
</dbReference>
<dbReference type="GO" id="GO:0019867">
    <property type="term" value="C:outer membrane"/>
    <property type="evidence" value="ECO:0007669"/>
    <property type="project" value="InterPro"/>
</dbReference>
<gene>
    <name evidence="1" type="ORF">E4680_02705</name>
</gene>
<keyword evidence="2" id="KW-1185">Reference proteome</keyword>
<dbReference type="Gene3D" id="2.40.160.20">
    <property type="match status" value="1"/>
</dbReference>
<reference evidence="1 2" key="1">
    <citation type="journal article" date="2019" name="ISME J.">
        <title>Candidatus Macondimonas diazotrophica, a novel gammaproteobacterial genus dominating crude-oil-contaminated coastal sediments.</title>
        <authorList>
            <person name="Karthikeyan S."/>
            <person name="Konstantinidis K."/>
        </authorList>
    </citation>
    <scope>NUCLEOTIDE SEQUENCE [LARGE SCALE GENOMIC DNA]</scope>
    <source>
        <strain evidence="1 2">KTK01</strain>
    </source>
</reference>
<dbReference type="EMBL" id="SRIO01000002">
    <property type="protein sequence ID" value="TFZ83930.1"/>
    <property type="molecule type" value="Genomic_DNA"/>
</dbReference>
<accession>A0A4Z0FDE4</accession>
<dbReference type="Pfam" id="PF03922">
    <property type="entry name" value="OmpW"/>
    <property type="match status" value="1"/>
</dbReference>
<dbReference type="PANTHER" id="PTHR36920">
    <property type="match status" value="1"/>
</dbReference>
<evidence type="ECO:0000313" key="2">
    <source>
        <dbReference type="Proteomes" id="UP000297890"/>
    </source>
</evidence>
<dbReference type="SUPFAM" id="SSF56925">
    <property type="entry name" value="OMPA-like"/>
    <property type="match status" value="1"/>
</dbReference>
<dbReference type="AlphaFoldDB" id="A0A4Z0FDE4"/>
<protein>
    <recommendedName>
        <fullName evidence="3">OmpW family protein</fullName>
    </recommendedName>
</protein>
<dbReference type="InterPro" id="IPR011250">
    <property type="entry name" value="OMP/PagP_B-barrel"/>
</dbReference>
<comment type="caution">
    <text evidence="1">The sequence shown here is derived from an EMBL/GenBank/DDBJ whole genome shotgun (WGS) entry which is preliminary data.</text>
</comment>
<evidence type="ECO:0000313" key="1">
    <source>
        <dbReference type="EMBL" id="TFZ83930.1"/>
    </source>
</evidence>
<sequence>MMGICGTAGAYEGGDMLVRAGPTWVFPNDDSSAVHPIPGSGVEVQDGISLGFSVTYMVTPQIGVELLAALPFKHDIKGEGSLNGVDIGRIKHLPPTLTLQWYPQLGVDWVQPYIGAGVNYTTFFDEQADGDLEAIVGKTKISLDDSWGYAVELGADWAVSDNCFINTSLWYVDISTDATLKTAGAGTLKTDVDIDPLVFMLGVGMRF</sequence>
<dbReference type="InterPro" id="IPR005618">
    <property type="entry name" value="OMPW"/>
</dbReference>
<name>A0A4Z0FDE4_9GAMM</name>
<dbReference type="Proteomes" id="UP000297890">
    <property type="component" value="Unassembled WGS sequence"/>
</dbReference>
<dbReference type="OrthoDB" id="9807574at2"/>